<keyword evidence="4" id="KW-0472">Membrane</keyword>
<dbReference type="NCBIfam" id="TIGR00254">
    <property type="entry name" value="GGDEF"/>
    <property type="match status" value="1"/>
</dbReference>
<proteinExistence type="predicted"/>
<dbReference type="Gene3D" id="3.30.70.270">
    <property type="match status" value="1"/>
</dbReference>
<dbReference type="GO" id="GO:0052621">
    <property type="term" value="F:diguanylate cyclase activity"/>
    <property type="evidence" value="ECO:0007669"/>
    <property type="project" value="UniProtKB-EC"/>
</dbReference>
<dbReference type="GO" id="GO:1902201">
    <property type="term" value="P:negative regulation of bacterial-type flagellum-dependent cell motility"/>
    <property type="evidence" value="ECO:0007669"/>
    <property type="project" value="TreeGrafter"/>
</dbReference>
<dbReference type="KEGG" id="tci:A7K98_05615"/>
<dbReference type="EMBL" id="CP015579">
    <property type="protein sequence ID" value="ARU93310.1"/>
    <property type="molecule type" value="Genomic_DNA"/>
</dbReference>
<dbReference type="PANTHER" id="PTHR45138:SF9">
    <property type="entry name" value="DIGUANYLATE CYCLASE DGCM-RELATED"/>
    <property type="match status" value="1"/>
</dbReference>
<sequence>MITKKNDTLIDFKGKPNRLVFFSFLVYTVLALAVIGVLAFKAKPYSEIEFYFYIDFATSIAIAWFLSKSLRTQPYERYVGFFRCGLFIIFNCLLVILVSGLGYFASRFALIIVSVLFIPAILLIIVSFNEFVSFVNFNYKSAVSLSLTDELTGLPNRRALNFTLRDMEKQAGTVCILDIDHFKRINDSHGHETGDKVLIAIGLALSEFANESVSVSRSGGEEFCIIMKDSINAKELVTKIKKAITMDYNKDIRITISAGVSTKSRYENFTSAMIYADEALYRAKREGRNCIVYADDGSVER</sequence>
<dbReference type="Pfam" id="PF00990">
    <property type="entry name" value="GGDEF"/>
    <property type="match status" value="1"/>
</dbReference>
<feature type="transmembrane region" description="Helical" evidence="4">
    <location>
        <begin position="78"/>
        <end position="102"/>
    </location>
</feature>
<dbReference type="SUPFAM" id="SSF55073">
    <property type="entry name" value="Nucleotide cyclase"/>
    <property type="match status" value="1"/>
</dbReference>
<protein>
    <recommendedName>
        <fullName evidence="2">diguanylate cyclase</fullName>
        <ecNumber evidence="2">2.7.7.65</ecNumber>
    </recommendedName>
</protein>
<dbReference type="GO" id="GO:0043709">
    <property type="term" value="P:cell adhesion involved in single-species biofilm formation"/>
    <property type="evidence" value="ECO:0007669"/>
    <property type="project" value="TreeGrafter"/>
</dbReference>
<dbReference type="CDD" id="cd01949">
    <property type="entry name" value="GGDEF"/>
    <property type="match status" value="1"/>
</dbReference>
<dbReference type="InterPro" id="IPR043128">
    <property type="entry name" value="Rev_trsase/Diguanyl_cyclase"/>
</dbReference>
<feature type="transmembrane region" description="Helical" evidence="4">
    <location>
        <begin position="108"/>
        <end position="128"/>
    </location>
</feature>
<evidence type="ECO:0000313" key="6">
    <source>
        <dbReference type="EMBL" id="ARU93310.1"/>
    </source>
</evidence>
<dbReference type="InterPro" id="IPR000160">
    <property type="entry name" value="GGDEF_dom"/>
</dbReference>
<dbReference type="InterPro" id="IPR029787">
    <property type="entry name" value="Nucleotide_cyclase"/>
</dbReference>
<comment type="catalytic activity">
    <reaction evidence="3">
        <text>2 GTP = 3',3'-c-di-GMP + 2 diphosphate</text>
        <dbReference type="Rhea" id="RHEA:24898"/>
        <dbReference type="ChEBI" id="CHEBI:33019"/>
        <dbReference type="ChEBI" id="CHEBI:37565"/>
        <dbReference type="ChEBI" id="CHEBI:58805"/>
        <dbReference type="EC" id="2.7.7.65"/>
    </reaction>
</comment>
<dbReference type="PANTHER" id="PTHR45138">
    <property type="entry name" value="REGULATORY COMPONENTS OF SENSORY TRANSDUCTION SYSTEM"/>
    <property type="match status" value="1"/>
</dbReference>
<gene>
    <name evidence="6" type="ORF">A7K98_05615</name>
    <name evidence="7" type="ORF">A7K99_05615</name>
</gene>
<comment type="pathway">
    <text evidence="1">Purine metabolism; 3',5'-cyclic di-GMP biosynthesis.</text>
</comment>
<evidence type="ECO:0000256" key="2">
    <source>
        <dbReference type="ARBA" id="ARBA00012528"/>
    </source>
</evidence>
<dbReference type="OrthoDB" id="9812260at2"/>
<dbReference type="EC" id="2.7.7.65" evidence="2"/>
<dbReference type="Proteomes" id="UP000195729">
    <property type="component" value="Chromosome"/>
</dbReference>
<evidence type="ECO:0000259" key="5">
    <source>
        <dbReference type="PROSITE" id="PS50887"/>
    </source>
</evidence>
<evidence type="ECO:0000256" key="1">
    <source>
        <dbReference type="ARBA" id="ARBA00004665"/>
    </source>
</evidence>
<dbReference type="GO" id="GO:0005886">
    <property type="term" value="C:plasma membrane"/>
    <property type="evidence" value="ECO:0007669"/>
    <property type="project" value="TreeGrafter"/>
</dbReference>
<keyword evidence="8" id="KW-1185">Reference proteome</keyword>
<reference evidence="8 9" key="1">
    <citation type="submission" date="2016-05" db="EMBL/GenBank/DDBJ databases">
        <title>Complete genome sequence of two 2,5-diketo-D-glunonic acid producing strain Tatumella citrea.</title>
        <authorList>
            <person name="Duan C."/>
            <person name="Yang J."/>
            <person name="Yang S."/>
        </authorList>
    </citation>
    <scope>NUCLEOTIDE SEQUENCE [LARGE SCALE GENOMIC DNA]</scope>
    <source>
        <strain evidence="7 8">ATCC 39140</strain>
        <strain evidence="6 9">DSM 13699</strain>
    </source>
</reference>
<dbReference type="InterPro" id="IPR050469">
    <property type="entry name" value="Diguanylate_Cyclase"/>
</dbReference>
<feature type="transmembrane region" description="Helical" evidence="4">
    <location>
        <begin position="48"/>
        <end position="66"/>
    </location>
</feature>
<dbReference type="RefSeq" id="WP_157665872.1">
    <property type="nucleotide sequence ID" value="NZ_CP015579.1"/>
</dbReference>
<dbReference type="PROSITE" id="PS50887">
    <property type="entry name" value="GGDEF"/>
    <property type="match status" value="1"/>
</dbReference>
<feature type="domain" description="GGDEF" evidence="5">
    <location>
        <begin position="170"/>
        <end position="296"/>
    </location>
</feature>
<keyword evidence="4" id="KW-1133">Transmembrane helix</keyword>
<organism evidence="6 9">
    <name type="scientific">Tatumella citrea</name>
    <name type="common">Pantoea citrea</name>
    <dbReference type="NCBI Taxonomy" id="53336"/>
    <lineage>
        <taxon>Bacteria</taxon>
        <taxon>Pseudomonadati</taxon>
        <taxon>Pseudomonadota</taxon>
        <taxon>Gammaproteobacteria</taxon>
        <taxon>Enterobacterales</taxon>
        <taxon>Erwiniaceae</taxon>
        <taxon>Tatumella</taxon>
    </lineage>
</organism>
<accession>A0A1Y0L6G1</accession>
<evidence type="ECO:0000256" key="3">
    <source>
        <dbReference type="ARBA" id="ARBA00034247"/>
    </source>
</evidence>
<evidence type="ECO:0000256" key="4">
    <source>
        <dbReference type="SAM" id="Phobius"/>
    </source>
</evidence>
<dbReference type="EMBL" id="CP015581">
    <property type="protein sequence ID" value="ARU97348.1"/>
    <property type="molecule type" value="Genomic_DNA"/>
</dbReference>
<evidence type="ECO:0000313" key="7">
    <source>
        <dbReference type="EMBL" id="ARU97348.1"/>
    </source>
</evidence>
<keyword evidence="4" id="KW-0812">Transmembrane</keyword>
<name>A0A1Y0L6G1_TATCI</name>
<dbReference type="SMART" id="SM00267">
    <property type="entry name" value="GGDEF"/>
    <property type="match status" value="1"/>
</dbReference>
<evidence type="ECO:0000313" key="9">
    <source>
        <dbReference type="Proteomes" id="UP000195814"/>
    </source>
</evidence>
<feature type="transmembrane region" description="Helical" evidence="4">
    <location>
        <begin position="20"/>
        <end position="42"/>
    </location>
</feature>
<dbReference type="Proteomes" id="UP000195814">
    <property type="component" value="Chromosome"/>
</dbReference>
<evidence type="ECO:0000313" key="8">
    <source>
        <dbReference type="Proteomes" id="UP000195729"/>
    </source>
</evidence>
<dbReference type="AlphaFoldDB" id="A0A1Y0L6G1"/>